<dbReference type="EMBL" id="LSRX01001957">
    <property type="protein sequence ID" value="OLP76678.1"/>
    <property type="molecule type" value="Genomic_DNA"/>
</dbReference>
<keyword evidence="3" id="KW-1185">Reference proteome</keyword>
<evidence type="ECO:0000313" key="2">
    <source>
        <dbReference type="EMBL" id="OLP76678.1"/>
    </source>
</evidence>
<reference evidence="2 3" key="1">
    <citation type="submission" date="2016-02" db="EMBL/GenBank/DDBJ databases">
        <title>Genome analysis of coral dinoflagellate symbionts highlights evolutionary adaptations to a symbiotic lifestyle.</title>
        <authorList>
            <person name="Aranda M."/>
            <person name="Li Y."/>
            <person name="Liew Y.J."/>
            <person name="Baumgarten S."/>
            <person name="Simakov O."/>
            <person name="Wilson M."/>
            <person name="Piel J."/>
            <person name="Ashoor H."/>
            <person name="Bougouffa S."/>
            <person name="Bajic V.B."/>
            <person name="Ryu T."/>
            <person name="Ravasi T."/>
            <person name="Bayer T."/>
            <person name="Micklem G."/>
            <person name="Kim H."/>
            <person name="Bhak J."/>
            <person name="Lajeunesse T.C."/>
            <person name="Voolstra C.R."/>
        </authorList>
    </citation>
    <scope>NUCLEOTIDE SEQUENCE [LARGE SCALE GENOMIC DNA]</scope>
    <source>
        <strain evidence="2 3">CCMP2467</strain>
    </source>
</reference>
<name>A0A1Q9C185_SYMMI</name>
<feature type="transmembrane region" description="Helical" evidence="1">
    <location>
        <begin position="12"/>
        <end position="33"/>
    </location>
</feature>
<evidence type="ECO:0000256" key="1">
    <source>
        <dbReference type="SAM" id="Phobius"/>
    </source>
</evidence>
<keyword evidence="1" id="KW-0472">Membrane</keyword>
<evidence type="ECO:0000313" key="3">
    <source>
        <dbReference type="Proteomes" id="UP000186817"/>
    </source>
</evidence>
<dbReference type="AlphaFoldDB" id="A0A1Q9C185"/>
<protein>
    <submittedName>
        <fullName evidence="2">Uncharacterized protein</fullName>
    </submittedName>
</protein>
<comment type="caution">
    <text evidence="2">The sequence shown here is derived from an EMBL/GenBank/DDBJ whole genome shotgun (WGS) entry which is preliminary data.</text>
</comment>
<proteinExistence type="predicted"/>
<sequence length="76" mass="8990">MEEVKYSRSEVMMLMTLLVLVIPYIVMAVRKVYSEWTRINMIGKEQPPVEEPTYEDMIVDPGTPDSTEERYLLLYQ</sequence>
<dbReference type="Proteomes" id="UP000186817">
    <property type="component" value="Unassembled WGS sequence"/>
</dbReference>
<keyword evidence="1" id="KW-1133">Transmembrane helix</keyword>
<keyword evidence="1" id="KW-0812">Transmembrane</keyword>
<accession>A0A1Q9C185</accession>
<organism evidence="2 3">
    <name type="scientific">Symbiodinium microadriaticum</name>
    <name type="common">Dinoflagellate</name>
    <name type="synonym">Zooxanthella microadriatica</name>
    <dbReference type="NCBI Taxonomy" id="2951"/>
    <lineage>
        <taxon>Eukaryota</taxon>
        <taxon>Sar</taxon>
        <taxon>Alveolata</taxon>
        <taxon>Dinophyceae</taxon>
        <taxon>Suessiales</taxon>
        <taxon>Symbiodiniaceae</taxon>
        <taxon>Symbiodinium</taxon>
    </lineage>
</organism>
<gene>
    <name evidence="2" type="ORF">AK812_SmicGene43357</name>
</gene>